<keyword evidence="2" id="KW-0833">Ubl conjugation pathway</keyword>
<keyword evidence="6" id="KW-1185">Reference proteome</keyword>
<dbReference type="AlphaFoldDB" id="X6MF64"/>
<accession>X6MF64</accession>
<keyword evidence="3" id="KW-0378">Hydrolase</keyword>
<protein>
    <recommendedName>
        <fullName evidence="4">UBP34/UBP24/USP9X/USP9Y-like ARM repeat region domain-containing protein</fullName>
    </recommendedName>
</protein>
<dbReference type="OMA" id="DENANQW"/>
<dbReference type="InterPro" id="IPR056850">
    <property type="entry name" value="ARM_UBP34_24_USP9X_Y"/>
</dbReference>
<evidence type="ECO:0000313" key="5">
    <source>
        <dbReference type="EMBL" id="ETO12296.1"/>
    </source>
</evidence>
<keyword evidence="1" id="KW-0645">Protease</keyword>
<dbReference type="Proteomes" id="UP000023152">
    <property type="component" value="Unassembled WGS sequence"/>
</dbReference>
<evidence type="ECO:0000256" key="3">
    <source>
        <dbReference type="ARBA" id="ARBA00022801"/>
    </source>
</evidence>
<evidence type="ECO:0000313" key="6">
    <source>
        <dbReference type="Proteomes" id="UP000023152"/>
    </source>
</evidence>
<evidence type="ECO:0000256" key="1">
    <source>
        <dbReference type="ARBA" id="ARBA00022670"/>
    </source>
</evidence>
<dbReference type="EMBL" id="ASPP01021537">
    <property type="protein sequence ID" value="ETO12296.1"/>
    <property type="molecule type" value="Genomic_DNA"/>
</dbReference>
<name>X6MF64_RETFI</name>
<comment type="caution">
    <text evidence="5">The sequence shown here is derived from an EMBL/GenBank/DDBJ whole genome shotgun (WGS) entry which is preliminary data.</text>
</comment>
<reference evidence="5 6" key="1">
    <citation type="journal article" date="2013" name="Curr. Biol.">
        <title>The Genome of the Foraminiferan Reticulomyxa filosa.</title>
        <authorList>
            <person name="Glockner G."/>
            <person name="Hulsmann N."/>
            <person name="Schleicher M."/>
            <person name="Noegel A.A."/>
            <person name="Eichinger L."/>
            <person name="Gallinger C."/>
            <person name="Pawlowski J."/>
            <person name="Sierra R."/>
            <person name="Euteneuer U."/>
            <person name="Pillet L."/>
            <person name="Moustafa A."/>
            <person name="Platzer M."/>
            <person name="Groth M."/>
            <person name="Szafranski K."/>
            <person name="Schliwa M."/>
        </authorList>
    </citation>
    <scope>NUCLEOTIDE SEQUENCE [LARGE SCALE GENOMIC DNA]</scope>
</reference>
<sequence>MNQVATALSKLKLFFKKVYPRRDLMVKCENLQLIIALKCVQCDSLPKKISGMKDFKDLIDAVNKKKNRSKKKATPNKGKATNYVNGNDIGDEAVIDLADSGNSNDSGNETLCVQELDEGLLIKFIETKKVLYEALAPDAHEDIIKRTLDIFLFLAAQSKLNYEYIDLLWRHALRGNTFADTTYKVLYELCPVIPLSIVEYILKKVDTIPVNRYNLPVIQLILGLSRRCLRFQSSSQMSAVMEKHLCGLSFFWKAIEERDPITEDPRAILEMTQAQAEAITQLINCLQFESGCSYQEMFREFCVQKLHSGKSVANALTLLMMLIQIHPSCSSTGGAPFVEEGKCDNIVDEKEDPMQTQIAIPKQSREEILEKLVNNDNIMGLLFHNLTTFMNEIRSKVDDMPLDNGSDVTMAETKHLNTTTTKELTSAILSARERATFDSFKAQLDFFRFLLQNSTVQLNYDQIETLWQMVIGSQLDSEQIPPLCKLIHSYFFDWLKEICPSEKRMNSTTPQPMSLEDASHVNNHDTSALECLHRYFELTYSLFMNKASEPGLGEPIPINVIDVMWDISIMAKDGQVAERCGVLVTTFYMKPIPSSLNIPFLFGSTNHQLVQTLERLIQQVGSTSNTGSSNLELKLSSPRQWSERYHFVKKCIDCMQLQNPDDPSSFKILIRCFDLLETFVECTRPGTMSAVIDETDENANQWDLGKFSINKWELPMGRNIFVHVDLTFSNLSNNRKVFKLIISNRSTVDELIELVAAVIKVPKGLFQLTTDQNLDLTRANMMSTLEAIGISLSCNLNAISFINPSGGDVPDGASILMESDGFFELLFGLLKHGGALAARVWNLLVE</sequence>
<feature type="domain" description="UBP34/UBP24/USP9X/USP9Y-like ARM repeat region" evidence="4">
    <location>
        <begin position="28"/>
        <end position="537"/>
    </location>
</feature>
<dbReference type="GO" id="GO:0006508">
    <property type="term" value="P:proteolysis"/>
    <property type="evidence" value="ECO:0007669"/>
    <property type="project" value="UniProtKB-KW"/>
</dbReference>
<dbReference type="Pfam" id="PF25010">
    <property type="entry name" value="ARM_UBP24_USP9X-Y"/>
    <property type="match status" value="1"/>
</dbReference>
<gene>
    <name evidence="5" type="ORF">RFI_25082</name>
</gene>
<evidence type="ECO:0000259" key="4">
    <source>
        <dbReference type="Pfam" id="PF25010"/>
    </source>
</evidence>
<dbReference type="GO" id="GO:0008233">
    <property type="term" value="F:peptidase activity"/>
    <property type="evidence" value="ECO:0007669"/>
    <property type="project" value="UniProtKB-KW"/>
</dbReference>
<organism evidence="5 6">
    <name type="scientific">Reticulomyxa filosa</name>
    <dbReference type="NCBI Taxonomy" id="46433"/>
    <lineage>
        <taxon>Eukaryota</taxon>
        <taxon>Sar</taxon>
        <taxon>Rhizaria</taxon>
        <taxon>Retaria</taxon>
        <taxon>Foraminifera</taxon>
        <taxon>Monothalamids</taxon>
        <taxon>Reticulomyxidae</taxon>
        <taxon>Reticulomyxa</taxon>
    </lineage>
</organism>
<evidence type="ECO:0000256" key="2">
    <source>
        <dbReference type="ARBA" id="ARBA00022786"/>
    </source>
</evidence>
<proteinExistence type="predicted"/>